<keyword evidence="2" id="KW-1185">Reference proteome</keyword>
<dbReference type="EMBL" id="JAMTCC010000011">
    <property type="protein sequence ID" value="MCT7945415.1"/>
    <property type="molecule type" value="Genomic_DNA"/>
</dbReference>
<protein>
    <submittedName>
        <fullName evidence="1">Uncharacterized protein</fullName>
    </submittedName>
</protein>
<organism evidence="1 2">
    <name type="scientific">Shewanella septentrionalis</name>
    <dbReference type="NCBI Taxonomy" id="2952223"/>
    <lineage>
        <taxon>Bacteria</taxon>
        <taxon>Pseudomonadati</taxon>
        <taxon>Pseudomonadota</taxon>
        <taxon>Gammaproteobacteria</taxon>
        <taxon>Alteromonadales</taxon>
        <taxon>Shewanellaceae</taxon>
        <taxon>Shewanella</taxon>
    </lineage>
</organism>
<evidence type="ECO:0000313" key="1">
    <source>
        <dbReference type="EMBL" id="MCT7945415.1"/>
    </source>
</evidence>
<gene>
    <name evidence="1" type="ORF">NE536_08515</name>
</gene>
<reference evidence="1" key="1">
    <citation type="journal article" date="2023" name="Int. J. Syst. Evol. Microbiol.">
        <title>&lt;i&gt;Shewanella septentrionalis&lt;/i&gt; sp. nov. and &lt;i&gt;Shewanella holmiensis&lt;/i&gt; sp. nov., isolated from Baltic Sea water and sediments.</title>
        <authorList>
            <person name="Martin-Rodriguez A.J."/>
            <person name="Thorell K."/>
            <person name="Joffre E."/>
            <person name="Jensie-Markopoulos S."/>
            <person name="Moore E.R.B."/>
            <person name="Sjoling A."/>
        </authorList>
    </citation>
    <scope>NUCLEOTIDE SEQUENCE</scope>
    <source>
        <strain evidence="1">SP1W3</strain>
    </source>
</reference>
<dbReference type="AlphaFoldDB" id="A0A9X2WU24"/>
<accession>A0A9X2WU24</accession>
<comment type="caution">
    <text evidence="1">The sequence shown here is derived from an EMBL/GenBank/DDBJ whole genome shotgun (WGS) entry which is preliminary data.</text>
</comment>
<evidence type="ECO:0000313" key="2">
    <source>
        <dbReference type="Proteomes" id="UP001155604"/>
    </source>
</evidence>
<dbReference type="Proteomes" id="UP001155604">
    <property type="component" value="Unassembled WGS sequence"/>
</dbReference>
<sequence>MSKLLEWKFDVINDSLDKLFVLVEKNEHPRMLDDLNAFVKKTGKLELEDSSFMSINDWFDYLSPETLKSFKRTMYEKRRKKIRLKHETQVALQTLKEVLKLKSVNDVILYLLDIYNEGSEIGGPRPYVHTMSESLYDKFDEPILPLYPRARVAMCS</sequence>
<proteinExistence type="predicted"/>
<name>A0A9X2WU24_9GAMM</name>
<dbReference type="RefSeq" id="WP_261272422.1">
    <property type="nucleotide sequence ID" value="NZ_JAMTCC010000011.1"/>
</dbReference>